<feature type="transmembrane region" description="Helical" evidence="4">
    <location>
        <begin position="43"/>
        <end position="64"/>
    </location>
</feature>
<dbReference type="PANTHER" id="PTHR32089">
    <property type="entry name" value="METHYL-ACCEPTING CHEMOTAXIS PROTEIN MCPB"/>
    <property type="match status" value="1"/>
</dbReference>
<evidence type="ECO:0000256" key="3">
    <source>
        <dbReference type="SAM" id="Coils"/>
    </source>
</evidence>
<dbReference type="RefSeq" id="WP_114746179.1">
    <property type="nucleotide sequence ID" value="NZ_QQAY01000009.1"/>
</dbReference>
<dbReference type="Pfam" id="PF00015">
    <property type="entry name" value="MCPsignal"/>
    <property type="match status" value="1"/>
</dbReference>
<evidence type="ECO:0000313" key="6">
    <source>
        <dbReference type="EMBL" id="RDI41192.1"/>
    </source>
</evidence>
<dbReference type="PANTHER" id="PTHR32089:SF114">
    <property type="entry name" value="METHYL-ACCEPTING CHEMOTAXIS PROTEIN MCPB"/>
    <property type="match status" value="1"/>
</dbReference>
<keyword evidence="4" id="KW-1133">Transmembrane helix</keyword>
<feature type="transmembrane region" description="Helical" evidence="4">
    <location>
        <begin position="71"/>
        <end position="87"/>
    </location>
</feature>
<feature type="transmembrane region" description="Helical" evidence="4">
    <location>
        <begin position="18"/>
        <end position="37"/>
    </location>
</feature>
<feature type="coiled-coil region" evidence="3">
    <location>
        <begin position="250"/>
        <end position="301"/>
    </location>
</feature>
<keyword evidence="4" id="KW-0812">Transmembrane</keyword>
<dbReference type="InterPro" id="IPR004089">
    <property type="entry name" value="MCPsignal_dom"/>
</dbReference>
<dbReference type="OrthoDB" id="242546at2"/>
<evidence type="ECO:0000256" key="1">
    <source>
        <dbReference type="ARBA" id="ARBA00023224"/>
    </source>
</evidence>
<dbReference type="EMBL" id="QQAY01000009">
    <property type="protein sequence ID" value="RDI41192.1"/>
    <property type="molecule type" value="Genomic_DNA"/>
</dbReference>
<feature type="transmembrane region" description="Helical" evidence="4">
    <location>
        <begin position="144"/>
        <end position="164"/>
    </location>
</feature>
<keyword evidence="1 2" id="KW-0807">Transducer</keyword>
<dbReference type="GO" id="GO:0007165">
    <property type="term" value="P:signal transduction"/>
    <property type="evidence" value="ECO:0007669"/>
    <property type="project" value="UniProtKB-KW"/>
</dbReference>
<protein>
    <submittedName>
        <fullName evidence="6">Methyl-accepting chemotaxis protein</fullName>
    </submittedName>
</protein>
<gene>
    <name evidence="6" type="ORF">DFR59_10937</name>
</gene>
<dbReference type="PROSITE" id="PS50111">
    <property type="entry name" value="CHEMOTAXIS_TRANSDUC_2"/>
    <property type="match status" value="1"/>
</dbReference>
<comment type="caution">
    <text evidence="6">The sequence shown here is derived from an EMBL/GenBank/DDBJ whole genome shotgun (WGS) entry which is preliminary data.</text>
</comment>
<evidence type="ECO:0000313" key="7">
    <source>
        <dbReference type="Proteomes" id="UP000255326"/>
    </source>
</evidence>
<feature type="transmembrane region" description="Helical" evidence="4">
    <location>
        <begin position="114"/>
        <end position="132"/>
    </location>
</feature>
<dbReference type="AlphaFoldDB" id="A0A370GBJ2"/>
<proteinExistence type="predicted"/>
<sequence>MKSLESLKHEDLIRKNSLVVKAAFVSVLLAAAVDLAMKKDLAVILSIVIAGGAGVGIIALLHFLGKWTKGIPYIATIIVASVMFVIMQNSISPTAYFLVYFVLATSAIYMKRNILLLSILFGFGINIIFTILHHSELPYESKNYVTIFLLFGLVSILLLFQLSISKKMEANLLELQNQTLDLLGKEEKNQKAIFENTSVLLRMLKQVKEESDSAVSSAQAMNQDILGIATGVQAQNNNIHEISKELSLSNQRVQKMVQQAVELNDKANEAGSVSLKGSTYMDNLQKELVNFSEVVALLSQKINGLTKLNEEASVHSLTIQDIAKQTNLLALNASIEAARAGESGKGFAVVAEEVRKLADITNITANHISSNLLKVRDETTEVLKDVDTAVDRLGIQKELAIETQSMFSIIKGTFEELQLGFNHYKGFAMEVAQSSVTIESRINEFSSLMDQASAILQELTSAMNSQTSQFIGLNQLVADSTKATDNLIGLC</sequence>
<organism evidence="6 7">
    <name type="scientific">Falsibacillus pallidus</name>
    <dbReference type="NCBI Taxonomy" id="493781"/>
    <lineage>
        <taxon>Bacteria</taxon>
        <taxon>Bacillati</taxon>
        <taxon>Bacillota</taxon>
        <taxon>Bacilli</taxon>
        <taxon>Bacillales</taxon>
        <taxon>Bacillaceae</taxon>
        <taxon>Falsibacillus</taxon>
    </lineage>
</organism>
<name>A0A370GBJ2_9BACI</name>
<keyword evidence="4" id="KW-0472">Membrane</keyword>
<keyword evidence="7" id="KW-1185">Reference proteome</keyword>
<accession>A0A370GBJ2</accession>
<dbReference type="Gene3D" id="1.10.287.950">
    <property type="entry name" value="Methyl-accepting chemotaxis protein"/>
    <property type="match status" value="1"/>
</dbReference>
<dbReference type="Proteomes" id="UP000255326">
    <property type="component" value="Unassembled WGS sequence"/>
</dbReference>
<dbReference type="SMART" id="SM00283">
    <property type="entry name" value="MA"/>
    <property type="match status" value="1"/>
</dbReference>
<evidence type="ECO:0000256" key="4">
    <source>
        <dbReference type="SAM" id="Phobius"/>
    </source>
</evidence>
<dbReference type="GO" id="GO:0016020">
    <property type="term" value="C:membrane"/>
    <property type="evidence" value="ECO:0007669"/>
    <property type="project" value="InterPro"/>
</dbReference>
<evidence type="ECO:0000259" key="5">
    <source>
        <dbReference type="PROSITE" id="PS50111"/>
    </source>
</evidence>
<feature type="transmembrane region" description="Helical" evidence="4">
    <location>
        <begin position="93"/>
        <end position="109"/>
    </location>
</feature>
<keyword evidence="3" id="KW-0175">Coiled coil</keyword>
<reference evidence="6 7" key="1">
    <citation type="submission" date="2018-07" db="EMBL/GenBank/DDBJ databases">
        <title>Genomic Encyclopedia of Type Strains, Phase IV (KMG-IV): sequencing the most valuable type-strain genomes for metagenomic binning, comparative biology and taxonomic classification.</title>
        <authorList>
            <person name="Goeker M."/>
        </authorList>
    </citation>
    <scope>NUCLEOTIDE SEQUENCE [LARGE SCALE GENOMIC DNA]</scope>
    <source>
        <strain evidence="6 7">DSM 25281</strain>
    </source>
</reference>
<evidence type="ECO:0000256" key="2">
    <source>
        <dbReference type="PROSITE-ProRule" id="PRU00284"/>
    </source>
</evidence>
<dbReference type="SUPFAM" id="SSF58104">
    <property type="entry name" value="Methyl-accepting chemotaxis protein (MCP) signaling domain"/>
    <property type="match status" value="1"/>
</dbReference>
<feature type="domain" description="Methyl-accepting transducer" evidence="5">
    <location>
        <begin position="210"/>
        <end position="467"/>
    </location>
</feature>